<dbReference type="EMBL" id="OD035278">
    <property type="protein sequence ID" value="CAD7420688.1"/>
    <property type="molecule type" value="Genomic_DNA"/>
</dbReference>
<dbReference type="AlphaFoldDB" id="A0A7R9DTU6"/>
<organism evidence="2">
    <name type="scientific">Timema poppense</name>
    <name type="common">Walking stick</name>
    <dbReference type="NCBI Taxonomy" id="170557"/>
    <lineage>
        <taxon>Eukaryota</taxon>
        <taxon>Metazoa</taxon>
        <taxon>Ecdysozoa</taxon>
        <taxon>Arthropoda</taxon>
        <taxon>Hexapoda</taxon>
        <taxon>Insecta</taxon>
        <taxon>Pterygota</taxon>
        <taxon>Neoptera</taxon>
        <taxon>Polyneoptera</taxon>
        <taxon>Phasmatodea</taxon>
        <taxon>Timematodea</taxon>
        <taxon>Timematoidea</taxon>
        <taxon>Timematidae</taxon>
        <taxon>Timema</taxon>
    </lineage>
</organism>
<evidence type="ECO:0000313" key="2">
    <source>
        <dbReference type="EMBL" id="CAD7420688.1"/>
    </source>
</evidence>
<accession>A0A7R9DTU6</accession>
<keyword evidence="1" id="KW-0812">Transmembrane</keyword>
<reference evidence="2" key="1">
    <citation type="submission" date="2020-11" db="EMBL/GenBank/DDBJ databases">
        <authorList>
            <person name="Tran Van P."/>
        </authorList>
    </citation>
    <scope>NUCLEOTIDE SEQUENCE</scope>
</reference>
<sequence>MYIKVLLKCGFVCHMVYMVIDLCCVNIVHLYTS</sequence>
<gene>
    <name evidence="2" type="ORF">TPSB3V08_LOCUS14103</name>
</gene>
<evidence type="ECO:0000256" key="1">
    <source>
        <dbReference type="SAM" id="Phobius"/>
    </source>
</evidence>
<name>A0A7R9DTU6_TIMPO</name>
<protein>
    <submittedName>
        <fullName evidence="2">Uncharacterized protein</fullName>
    </submittedName>
</protein>
<keyword evidence="1" id="KW-0472">Membrane</keyword>
<keyword evidence="1" id="KW-1133">Transmembrane helix</keyword>
<proteinExistence type="predicted"/>
<feature type="transmembrane region" description="Helical" evidence="1">
    <location>
        <begin position="12"/>
        <end position="31"/>
    </location>
</feature>